<dbReference type="OMA" id="FFLLEMR"/>
<evidence type="ECO:0000313" key="1">
    <source>
        <dbReference type="Ensembl" id="ENSMMUP00000068443.1"/>
    </source>
</evidence>
<reference evidence="1" key="2">
    <citation type="submission" date="2019-01" db="EMBL/GenBank/DDBJ databases">
        <authorList>
            <person name="Graves T."/>
            <person name="Eichler E.E."/>
            <person name="Wilson R.K."/>
        </authorList>
    </citation>
    <scope>NUCLEOTIDE SEQUENCE [LARGE SCALE GENOMIC DNA]</scope>
    <source>
        <strain evidence="1">17573</strain>
    </source>
</reference>
<organism evidence="1 2">
    <name type="scientific">Macaca mulatta</name>
    <name type="common">Rhesus macaque</name>
    <dbReference type="NCBI Taxonomy" id="9544"/>
    <lineage>
        <taxon>Eukaryota</taxon>
        <taxon>Metazoa</taxon>
        <taxon>Chordata</taxon>
        <taxon>Craniata</taxon>
        <taxon>Vertebrata</taxon>
        <taxon>Euteleostomi</taxon>
        <taxon>Mammalia</taxon>
        <taxon>Eutheria</taxon>
        <taxon>Euarchontoglires</taxon>
        <taxon>Primates</taxon>
        <taxon>Haplorrhini</taxon>
        <taxon>Catarrhini</taxon>
        <taxon>Cercopithecidae</taxon>
        <taxon>Cercopithecinae</taxon>
        <taxon>Macaca</taxon>
    </lineage>
</organism>
<dbReference type="Ensembl" id="ENSMMUT00000092495.1">
    <property type="protein sequence ID" value="ENSMMUP00000068443.1"/>
    <property type="gene ID" value="ENSMMUG00000049763.1"/>
</dbReference>
<accession>A0A5F7ZTF6</accession>
<reference evidence="1" key="3">
    <citation type="submission" date="2025-08" db="UniProtKB">
        <authorList>
            <consortium name="Ensembl"/>
        </authorList>
    </citation>
    <scope>IDENTIFICATION</scope>
    <source>
        <strain evidence="1">17573</strain>
    </source>
</reference>
<dbReference type="VEuPathDB" id="HostDB:ENSMMUG00000049763"/>
<keyword evidence="2" id="KW-1185">Reference proteome</keyword>
<reference evidence="2" key="1">
    <citation type="journal article" date="2007" name="Science">
        <title>Evolutionary and biomedical insights from the rhesus macaque genome.</title>
        <authorList>
            <person name="Gibbs R.A."/>
            <person name="Rogers J."/>
            <person name="Katze M.G."/>
            <person name="Bumgarner R."/>
            <person name="Weinstock G.M."/>
            <person name="Mardis E.R."/>
            <person name="Remington K.A."/>
            <person name="Strausberg R.L."/>
            <person name="Venter J.C."/>
            <person name="Wilson R.K."/>
            <person name="Batzer M.A."/>
            <person name="Bustamante C.D."/>
            <person name="Eichler E.E."/>
            <person name="Hahn M.W."/>
            <person name="Hardison R.C."/>
            <person name="Makova K.D."/>
            <person name="Miller W."/>
            <person name="Milosavljevic A."/>
            <person name="Palermo R.E."/>
            <person name="Siepel A."/>
            <person name="Sikela J.M."/>
            <person name="Attaway T."/>
            <person name="Bell S."/>
            <person name="Bernard K.E."/>
            <person name="Buhay C.J."/>
            <person name="Chandrabose M.N."/>
            <person name="Dao M."/>
            <person name="Davis C."/>
            <person name="Delehaunty K.D."/>
            <person name="Ding Y."/>
            <person name="Dinh H.H."/>
            <person name="Dugan-Rocha S."/>
            <person name="Fulton L.A."/>
            <person name="Gabisi R.A."/>
            <person name="Garner T.T."/>
            <person name="Godfrey J."/>
            <person name="Hawes A.C."/>
            <person name="Hernandez J."/>
            <person name="Hines S."/>
            <person name="Holder M."/>
            <person name="Hume J."/>
            <person name="Jhangiani S.N."/>
            <person name="Joshi V."/>
            <person name="Khan Z.M."/>
            <person name="Kirkness E.F."/>
            <person name="Cree A."/>
            <person name="Fowler R.G."/>
            <person name="Lee S."/>
            <person name="Lewis L.R."/>
            <person name="Li Z."/>
            <person name="Liu Y.-S."/>
            <person name="Moore S.M."/>
            <person name="Muzny D."/>
            <person name="Nazareth L.V."/>
            <person name="Ngo D.N."/>
            <person name="Okwuonu G.O."/>
            <person name="Pai G."/>
            <person name="Parker D."/>
            <person name="Paul H.A."/>
            <person name="Pfannkoch C."/>
            <person name="Pohl C.S."/>
            <person name="Rogers Y.-H.C."/>
            <person name="Ruiz S.J."/>
            <person name="Sabo A."/>
            <person name="Santibanez J."/>
            <person name="Schneider B.W."/>
            <person name="Smith S.M."/>
            <person name="Sodergren E."/>
            <person name="Svatek A.F."/>
            <person name="Utterback T.R."/>
            <person name="Vattathil S."/>
            <person name="Warren W."/>
            <person name="White C.S."/>
            <person name="Chinwalla A.T."/>
            <person name="Feng Y."/>
            <person name="Halpern A.L."/>
            <person name="Hillier L.W."/>
            <person name="Huang X."/>
            <person name="Minx P."/>
            <person name="Nelson J.O."/>
            <person name="Pepin K.H."/>
            <person name="Qin X."/>
            <person name="Sutton G.G."/>
            <person name="Venter E."/>
            <person name="Walenz B.P."/>
            <person name="Wallis J.W."/>
            <person name="Worley K.C."/>
            <person name="Yang S.-P."/>
            <person name="Jones S.M."/>
            <person name="Marra M.A."/>
            <person name="Rocchi M."/>
            <person name="Schein J.E."/>
            <person name="Baertsch R."/>
            <person name="Clarke L."/>
            <person name="Csuros M."/>
            <person name="Glasscock J."/>
            <person name="Harris R.A."/>
            <person name="Havlak P."/>
            <person name="Jackson A.R."/>
            <person name="Jiang H."/>
            <person name="Liu Y."/>
            <person name="Messina D.N."/>
            <person name="Shen Y."/>
            <person name="Song H.X.-Z."/>
            <person name="Wylie T."/>
            <person name="Zhang L."/>
            <person name="Birney E."/>
            <person name="Han K."/>
            <person name="Konkel M.K."/>
            <person name="Lee J."/>
            <person name="Smit A.F.A."/>
            <person name="Ullmer B."/>
            <person name="Wang H."/>
            <person name="Xing J."/>
            <person name="Burhans R."/>
            <person name="Cheng Z."/>
            <person name="Karro J.E."/>
            <person name="Ma J."/>
            <person name="Raney B."/>
            <person name="She X."/>
            <person name="Cox M.J."/>
            <person name="Demuth J.P."/>
            <person name="Dumas L.J."/>
            <person name="Han S.-G."/>
            <person name="Hopkins J."/>
            <person name="Karimpour-Fard A."/>
            <person name="Kim Y.H."/>
            <person name="Pollack J.R."/>
            <person name="Vinar T."/>
            <person name="Addo-Quaye C."/>
            <person name="Degenhardt J."/>
            <person name="Denby A."/>
            <person name="Hubisz M.J."/>
            <person name="Indap A."/>
            <person name="Kosiol C."/>
            <person name="Lahn B.T."/>
            <person name="Lawson H.A."/>
            <person name="Marklein A."/>
            <person name="Nielsen R."/>
            <person name="Vallender E.J."/>
            <person name="Clark A.G."/>
            <person name="Ferguson B."/>
            <person name="Hernandez R.D."/>
            <person name="Hirani K."/>
            <person name="Kehrer-Sawatzki H."/>
            <person name="Kolb J."/>
            <person name="Patil S."/>
            <person name="Pu L.-L."/>
            <person name="Ren Y."/>
            <person name="Smith D.G."/>
            <person name="Wheeler D.A."/>
            <person name="Schenck I."/>
            <person name="Ball E.V."/>
            <person name="Chen R."/>
            <person name="Cooper D.N."/>
            <person name="Giardine B."/>
            <person name="Hsu F."/>
            <person name="Kent W.J."/>
            <person name="Lesk A."/>
            <person name="Nelson D.L."/>
            <person name="O'brien W.E."/>
            <person name="Pruefer K."/>
            <person name="Stenson P.D."/>
            <person name="Wallace J.C."/>
            <person name="Ke H."/>
            <person name="Liu X.-M."/>
            <person name="Wang P."/>
            <person name="Xiang A.P."/>
            <person name="Yang F."/>
            <person name="Barber G.P."/>
            <person name="Haussler D."/>
            <person name="Karolchik D."/>
            <person name="Kern A.D."/>
            <person name="Kuhn R.M."/>
            <person name="Smith K.E."/>
            <person name="Zwieg A.S."/>
        </authorList>
    </citation>
    <scope>NUCLEOTIDE SEQUENCE [LARGE SCALE GENOMIC DNA]</scope>
    <source>
        <strain evidence="2">17573</strain>
    </source>
</reference>
<dbReference type="PANTHER" id="PTHR46254">
    <property type="entry name" value="PROTEIN GVQW1-RELATED"/>
    <property type="match status" value="1"/>
</dbReference>
<reference evidence="1" key="4">
    <citation type="submission" date="2025-09" db="UniProtKB">
        <authorList>
            <consortium name="Ensembl"/>
        </authorList>
    </citation>
    <scope>IDENTIFICATION</scope>
    <source>
        <strain evidence="1">17573</strain>
    </source>
</reference>
<dbReference type="GeneTree" id="ENSGT00940000161627"/>
<dbReference type="Proteomes" id="UP000006718">
    <property type="component" value="Chromosome 7"/>
</dbReference>
<dbReference type="InParanoid" id="A0A5F7ZTF6"/>
<evidence type="ECO:0000313" key="2">
    <source>
        <dbReference type="Proteomes" id="UP000006718"/>
    </source>
</evidence>
<protein>
    <submittedName>
        <fullName evidence="1">Uncharacterized protein</fullName>
    </submittedName>
</protein>
<name>A0A5F7ZTF6_MACMU</name>
<dbReference type="AlphaFoldDB" id="A0A5F7ZTF6"/>
<dbReference type="PANTHER" id="PTHR46254:SF12">
    <property type="entry name" value="RNA BINDING MOTIF SINGLE STRANDED INTERACTING PROTEIN 2"/>
    <property type="match status" value="1"/>
</dbReference>
<sequence>FFFFLFERGSWSVTKAGVWWHNLGSLQPLLPRLKQSCHLSFPSSWDYRCVSAHPDNFFFVFFVKMEFHHIAHAGLQLLGSSDPPALASQSARITGVSHGAWLSVLS</sequence>
<dbReference type="PRINTS" id="PR02045">
    <property type="entry name" value="F138DOMAIN"/>
</dbReference>
<proteinExistence type="predicted"/>